<organism evidence="9 10">
    <name type="scientific">Knoellia subterranea KCTC 19937</name>
    <dbReference type="NCBI Taxonomy" id="1385521"/>
    <lineage>
        <taxon>Bacteria</taxon>
        <taxon>Bacillati</taxon>
        <taxon>Actinomycetota</taxon>
        <taxon>Actinomycetes</taxon>
        <taxon>Micrococcales</taxon>
        <taxon>Intrasporangiaceae</taxon>
        <taxon>Knoellia</taxon>
    </lineage>
</organism>
<dbReference type="Pfam" id="PF00067">
    <property type="entry name" value="p450"/>
    <property type="match status" value="1"/>
</dbReference>
<dbReference type="GO" id="GO:0005506">
    <property type="term" value="F:iron ion binding"/>
    <property type="evidence" value="ECO:0007669"/>
    <property type="project" value="InterPro"/>
</dbReference>
<dbReference type="GO" id="GO:0020037">
    <property type="term" value="F:heme binding"/>
    <property type="evidence" value="ECO:0007669"/>
    <property type="project" value="InterPro"/>
</dbReference>
<keyword evidence="5 7" id="KW-0408">Iron</keyword>
<dbReference type="PRINTS" id="PR00463">
    <property type="entry name" value="EP450I"/>
</dbReference>
<dbReference type="GO" id="GO:0004497">
    <property type="term" value="F:monooxygenase activity"/>
    <property type="evidence" value="ECO:0007669"/>
    <property type="project" value="UniProtKB-KW"/>
</dbReference>
<dbReference type="eggNOG" id="COG2124">
    <property type="taxonomic scope" value="Bacteria"/>
</dbReference>
<gene>
    <name evidence="9" type="ORF">N803_05660</name>
</gene>
<dbReference type="InterPro" id="IPR002401">
    <property type="entry name" value="Cyt_P450_E_grp-I"/>
</dbReference>
<evidence type="ECO:0000256" key="3">
    <source>
        <dbReference type="ARBA" id="ARBA00022723"/>
    </source>
</evidence>
<dbReference type="OrthoDB" id="7376058at2"/>
<evidence type="ECO:0008006" key="11">
    <source>
        <dbReference type="Google" id="ProtNLM"/>
    </source>
</evidence>
<dbReference type="Gene3D" id="1.10.630.10">
    <property type="entry name" value="Cytochrome P450"/>
    <property type="match status" value="1"/>
</dbReference>
<reference evidence="9 10" key="1">
    <citation type="submission" date="2013-08" db="EMBL/GenBank/DDBJ databases">
        <title>The genome sequence of Knoellia subterranea.</title>
        <authorList>
            <person name="Zhu W."/>
            <person name="Wang G."/>
        </authorList>
    </citation>
    <scope>NUCLEOTIDE SEQUENCE [LARGE SCALE GENOMIC DNA]</scope>
    <source>
        <strain evidence="9 10">KCTC 19937</strain>
    </source>
</reference>
<evidence type="ECO:0000256" key="5">
    <source>
        <dbReference type="ARBA" id="ARBA00023004"/>
    </source>
</evidence>
<dbReference type="InterPro" id="IPR017972">
    <property type="entry name" value="Cyt_P450_CS"/>
</dbReference>
<evidence type="ECO:0000313" key="10">
    <source>
        <dbReference type="Proteomes" id="UP000030011"/>
    </source>
</evidence>
<sequence>MEIVATSSTAGVRAVDPPVPLGRIAAARELGRDALGTFDTVWRGHGDVVRLEVGPPGVGRTLLVLSSPDAAATIFGGTTWRTFTKDDDVYAEIRGWLGDGLLSAQGEEWTRQRRFVQPVFTHAAVDGYTDLMVGEIEEVIGQLRQGGDIDLGDTMMGLTLRVVVRALFGAVGDDAIPTVRTAFPELSEVVIRRGLAPVRTPRAWPTPRNLRGRAHQRQLWALCDRIIAERRASEGADSDLLGRLLAARDGAESLSDREIRDQVLIFLLAGHETTSTALTYALHLLGRHPDIQERVHEEVAEVLGDRRPTARDAGALTYTTACLKEAMRLYPSAPIIGRVASEDTVVSGVDVARDDIVIVAVRNIQRHPDHWPEPLRFDPDRFLDGADAGRHRYAWMAFGGGPRACIGRYFSMTEALLVLAMLLRDHRVEALAEPDDLPVTAAITLAPAEPVHVRLHPRRLR</sequence>
<keyword evidence="4 8" id="KW-0560">Oxidoreductase</keyword>
<comment type="similarity">
    <text evidence="1 8">Belongs to the cytochrome P450 family.</text>
</comment>
<keyword evidence="10" id="KW-1185">Reference proteome</keyword>
<feature type="binding site" description="axial binding residue" evidence="7">
    <location>
        <position position="405"/>
    </location>
    <ligand>
        <name>heme</name>
        <dbReference type="ChEBI" id="CHEBI:30413"/>
    </ligand>
    <ligandPart>
        <name>Fe</name>
        <dbReference type="ChEBI" id="CHEBI:18248"/>
    </ligandPart>
</feature>
<dbReference type="InterPro" id="IPR036396">
    <property type="entry name" value="Cyt_P450_sf"/>
</dbReference>
<dbReference type="STRING" id="1385521.N803_05660"/>
<dbReference type="PROSITE" id="PS00086">
    <property type="entry name" value="CYTOCHROME_P450"/>
    <property type="match status" value="1"/>
</dbReference>
<dbReference type="AlphaFoldDB" id="A0A0A0JG78"/>
<keyword evidence="2 7" id="KW-0349">Heme</keyword>
<dbReference type="InterPro" id="IPR050196">
    <property type="entry name" value="Cytochrome_P450_Monoox"/>
</dbReference>
<dbReference type="GO" id="GO:0016705">
    <property type="term" value="F:oxidoreductase activity, acting on paired donors, with incorporation or reduction of molecular oxygen"/>
    <property type="evidence" value="ECO:0007669"/>
    <property type="project" value="InterPro"/>
</dbReference>
<dbReference type="Proteomes" id="UP000030011">
    <property type="component" value="Unassembled WGS sequence"/>
</dbReference>
<evidence type="ECO:0000313" key="9">
    <source>
        <dbReference type="EMBL" id="KGN36430.1"/>
    </source>
</evidence>
<dbReference type="PRINTS" id="PR00385">
    <property type="entry name" value="P450"/>
</dbReference>
<dbReference type="SUPFAM" id="SSF48264">
    <property type="entry name" value="Cytochrome P450"/>
    <property type="match status" value="1"/>
</dbReference>
<comment type="caution">
    <text evidence="9">The sequence shown here is derived from an EMBL/GenBank/DDBJ whole genome shotgun (WGS) entry which is preliminary data.</text>
</comment>
<keyword evidence="6 8" id="KW-0503">Monooxygenase</keyword>
<evidence type="ECO:0000256" key="2">
    <source>
        <dbReference type="ARBA" id="ARBA00022617"/>
    </source>
</evidence>
<evidence type="ECO:0000256" key="8">
    <source>
        <dbReference type="RuleBase" id="RU000461"/>
    </source>
</evidence>
<protein>
    <recommendedName>
        <fullName evidence="11">Cytochrome P450</fullName>
    </recommendedName>
</protein>
<comment type="cofactor">
    <cofactor evidence="7">
        <name>heme</name>
        <dbReference type="ChEBI" id="CHEBI:30413"/>
    </cofactor>
</comment>
<evidence type="ECO:0000256" key="1">
    <source>
        <dbReference type="ARBA" id="ARBA00010617"/>
    </source>
</evidence>
<dbReference type="InterPro" id="IPR001128">
    <property type="entry name" value="Cyt_P450"/>
</dbReference>
<dbReference type="PANTHER" id="PTHR24291">
    <property type="entry name" value="CYTOCHROME P450 FAMILY 4"/>
    <property type="match status" value="1"/>
</dbReference>
<name>A0A0A0JG78_9MICO</name>
<dbReference type="PANTHER" id="PTHR24291:SF50">
    <property type="entry name" value="BIFUNCTIONAL ALBAFLAVENONE MONOOXYGENASE_TERPENE SYNTHASE"/>
    <property type="match status" value="1"/>
</dbReference>
<evidence type="ECO:0000256" key="6">
    <source>
        <dbReference type="ARBA" id="ARBA00023033"/>
    </source>
</evidence>
<evidence type="ECO:0000256" key="7">
    <source>
        <dbReference type="PIRSR" id="PIRSR602401-1"/>
    </source>
</evidence>
<proteinExistence type="inferred from homology"/>
<accession>A0A0A0JG78</accession>
<evidence type="ECO:0000256" key="4">
    <source>
        <dbReference type="ARBA" id="ARBA00023002"/>
    </source>
</evidence>
<dbReference type="EMBL" id="AVPK01000011">
    <property type="protein sequence ID" value="KGN36430.1"/>
    <property type="molecule type" value="Genomic_DNA"/>
</dbReference>
<keyword evidence="3 7" id="KW-0479">Metal-binding</keyword>